<sequence>MNPYLSTWEYSKYTPRGSSGGLETSYAQQWSFHPLEIVTLIIPNFFGGVSPDYWGYMPFTQTYNYFGIVVLALAIIALCGKKHRKTATFLGISSLLFLIMSFGSATPHLSNLFLKYLPYFNKFRVPSMILVMVQILAVIMAGLGLDTILSLTEEERKQWSKGLFKAFWICGIIFLLWLILAKPIFGGLPFASAQEKQQLAKYNMTEIPADIRATRLNMLYTSGILSLLLLTVSIGLAYLKTVKKLPQMIFVVLMSVIVFIDLYTYTGKFLKKENLQPVQQYKDRFAAQDYDEYLLADNSNYRIYPIEQNIISDARLPKTTGEWAYHHQIVTGYSAAKLARYDALMNYLQDSVKGPGEWRDYLIGIFSPEKGEIPREKPTNIMDMLSVKYMLHPEHLPYDSLLVNIHPVFDGSDNVIIYKNNRALPRAWFVNKVQKVAPADSILPLLREETFNPRNLAYVETDIKDVQAPDSCSVVQTVNELHKLAYDVYTDKPSFLVLSEVYYPAGWKAKLDDKEIPIYPANYILRGLQIPAGQHKLELVFAPESYTISIRLSLIGLLASLLTLIGGLIWNYNRINKVKEEKV</sequence>
<accession>A0AC61QMZ1</accession>
<keyword evidence="2" id="KW-1185">Reference proteome</keyword>
<evidence type="ECO:0000313" key="1">
    <source>
        <dbReference type="EMBL" id="TDF74764.1"/>
    </source>
</evidence>
<name>A0AC61QMZ1_9BACT</name>
<protein>
    <submittedName>
        <fullName evidence="1">Uncharacterized protein</fullName>
    </submittedName>
</protein>
<dbReference type="EMBL" id="SMOG01000001">
    <property type="protein sequence ID" value="TDF74764.1"/>
    <property type="molecule type" value="Genomic_DNA"/>
</dbReference>
<dbReference type="Proteomes" id="UP000294588">
    <property type="component" value="Unassembled WGS sequence"/>
</dbReference>
<comment type="caution">
    <text evidence="1">The sequence shown here is derived from an EMBL/GenBank/DDBJ whole genome shotgun (WGS) entry which is preliminary data.</text>
</comment>
<reference evidence="1" key="1">
    <citation type="submission" date="2019-03" db="EMBL/GenBank/DDBJ databases">
        <title>Candidatus Syntrophosphaera thermopropionivorans: a novel player in syntrophic propionate oxidation during anaerobic digestion.</title>
        <authorList>
            <person name="Dyksma S."/>
        </authorList>
    </citation>
    <scope>NUCLEOTIDE SEQUENCE</scope>
    <source>
        <strain evidence="1">W5</strain>
    </source>
</reference>
<gene>
    <name evidence="1" type="ORF">E0946_00650</name>
</gene>
<proteinExistence type="predicted"/>
<evidence type="ECO:0000313" key="2">
    <source>
        <dbReference type="Proteomes" id="UP000294588"/>
    </source>
</evidence>
<organism evidence="1 2">
    <name type="scientific">Candidatus Syntrophosphaera thermopropionivorans</name>
    <dbReference type="NCBI Taxonomy" id="2593015"/>
    <lineage>
        <taxon>Bacteria</taxon>
        <taxon>Pseudomonadati</taxon>
        <taxon>Candidatus Cloacimonadota</taxon>
        <taxon>Candidatus Cloacimonadia</taxon>
        <taxon>Candidatus Cloacimonadales</taxon>
        <taxon>Candidatus Cloacimonadaceae</taxon>
        <taxon>Candidatus Syntrophosphaera</taxon>
    </lineage>
</organism>